<dbReference type="InterPro" id="IPR013424">
    <property type="entry name" value="Ice-binding_C"/>
</dbReference>
<gene>
    <name evidence="2" type="ORF">E7V67_019795</name>
</gene>
<sequence>MKSPFRLPAALAASCLALLASPVLADGNAASRLSNVQFSTLDLTPDDGAAAGYEIVAIANSQVFASYSQRGNPGEQNFFLEPYQPGVARVDYGPSFGEGSTSGAIGALDTRARGTAELDTFGHAGAHSIQRVLLTLRPNTVLIVGGHVDTLATAHFDQMRYDAVSRVDVGLIDAAGRRVDMAQISYTSVDGGIDELHDDFALRYENSSANDLAVTLDLHAQAAVFAIPEPASWAMLSAGLLLLGAAGKRRTASRGK</sequence>
<dbReference type="NCBIfam" id="TIGR02595">
    <property type="entry name" value="PEP_CTERM"/>
    <property type="match status" value="1"/>
</dbReference>
<name>A0ABZ1UI85_9BURK</name>
<proteinExistence type="predicted"/>
<organism evidence="2 3">
    <name type="scientific">[Empedobacter] haloabium</name>
    <dbReference type="NCBI Taxonomy" id="592317"/>
    <lineage>
        <taxon>Bacteria</taxon>
        <taxon>Pseudomonadati</taxon>
        <taxon>Pseudomonadota</taxon>
        <taxon>Betaproteobacteria</taxon>
        <taxon>Burkholderiales</taxon>
        <taxon>Oxalobacteraceae</taxon>
        <taxon>Telluria group</taxon>
        <taxon>Telluria group incertae sedis</taxon>
    </lineage>
</organism>
<accession>A0ABZ1UI85</accession>
<evidence type="ECO:0000256" key="1">
    <source>
        <dbReference type="SAM" id="SignalP"/>
    </source>
</evidence>
<keyword evidence="1" id="KW-0732">Signal</keyword>
<reference evidence="2 3" key="1">
    <citation type="journal article" date="2019" name="Int. J. Syst. Evol. Microbiol.">
        <title>The Draft Whole-Genome Sequence of the Antibiotic Producer Empedobacter haloabium ATCC 31962 Provides Indications for Its Taxonomic Reclassification.</title>
        <authorList>
            <person name="Miess H."/>
            <person name="Arlt P."/>
            <person name="Apel A.K."/>
            <person name="Weber T."/>
            <person name="Nieselt K."/>
            <person name="Hanssen F."/>
            <person name="Czemmel S."/>
            <person name="Nahnsen S."/>
            <person name="Gross H."/>
        </authorList>
    </citation>
    <scope>NUCLEOTIDE SEQUENCE [LARGE SCALE GENOMIC DNA]</scope>
    <source>
        <strain evidence="2 3">ATCC 31962</strain>
    </source>
</reference>
<dbReference type="EMBL" id="CP136508">
    <property type="protein sequence ID" value="WUR11925.1"/>
    <property type="molecule type" value="Genomic_DNA"/>
</dbReference>
<protein>
    <submittedName>
        <fullName evidence="2">PEP-CTERM sorting domain-containing protein</fullName>
    </submittedName>
</protein>
<keyword evidence="3" id="KW-1185">Reference proteome</keyword>
<evidence type="ECO:0000313" key="3">
    <source>
        <dbReference type="Proteomes" id="UP000321323"/>
    </source>
</evidence>
<feature type="chain" id="PRO_5046095658" evidence="1">
    <location>
        <begin position="26"/>
        <end position="256"/>
    </location>
</feature>
<dbReference type="Proteomes" id="UP000321323">
    <property type="component" value="Chromosome"/>
</dbReference>
<evidence type="ECO:0000313" key="2">
    <source>
        <dbReference type="EMBL" id="WUR11925.1"/>
    </source>
</evidence>
<feature type="signal peptide" evidence="1">
    <location>
        <begin position="1"/>
        <end position="25"/>
    </location>
</feature>